<reference evidence="4 5" key="1">
    <citation type="submission" date="2023-01" db="EMBL/GenBank/DDBJ databases">
        <title>Analysis of 21 Apiospora genomes using comparative genomics revels a genus with tremendous synthesis potential of carbohydrate active enzymes and secondary metabolites.</title>
        <authorList>
            <person name="Sorensen T."/>
        </authorList>
    </citation>
    <scope>NUCLEOTIDE SEQUENCE [LARGE SCALE GENOMIC DNA]</scope>
    <source>
        <strain evidence="4 5">CBS 20057</strain>
    </source>
</reference>
<name>A0ABR1R2C2_9PEZI</name>
<dbReference type="InterPro" id="IPR036291">
    <property type="entry name" value="NAD(P)-bd_dom_sf"/>
</dbReference>
<dbReference type="PRINTS" id="PR00081">
    <property type="entry name" value="GDHRDH"/>
</dbReference>
<dbReference type="PRINTS" id="PR00080">
    <property type="entry name" value="SDRFAMILY"/>
</dbReference>
<organism evidence="4 5">
    <name type="scientific">Apiospora marii</name>
    <dbReference type="NCBI Taxonomy" id="335849"/>
    <lineage>
        <taxon>Eukaryota</taxon>
        <taxon>Fungi</taxon>
        <taxon>Dikarya</taxon>
        <taxon>Ascomycota</taxon>
        <taxon>Pezizomycotina</taxon>
        <taxon>Sordariomycetes</taxon>
        <taxon>Xylariomycetidae</taxon>
        <taxon>Amphisphaeriales</taxon>
        <taxon>Apiosporaceae</taxon>
        <taxon>Apiospora</taxon>
    </lineage>
</organism>
<evidence type="ECO:0000256" key="1">
    <source>
        <dbReference type="ARBA" id="ARBA00006484"/>
    </source>
</evidence>
<dbReference type="InterPro" id="IPR002347">
    <property type="entry name" value="SDR_fam"/>
</dbReference>
<keyword evidence="2" id="KW-0560">Oxidoreductase</keyword>
<comment type="similarity">
    <text evidence="1 3">Belongs to the short-chain dehydrogenases/reductases (SDR) family.</text>
</comment>
<dbReference type="Gene3D" id="3.40.50.720">
    <property type="entry name" value="NAD(P)-binding Rossmann-like Domain"/>
    <property type="match status" value="1"/>
</dbReference>
<dbReference type="PANTHER" id="PTHR24320">
    <property type="entry name" value="RETINOL DEHYDROGENASE"/>
    <property type="match status" value="1"/>
</dbReference>
<proteinExistence type="inferred from homology"/>
<dbReference type="Proteomes" id="UP001396898">
    <property type="component" value="Unassembled WGS sequence"/>
</dbReference>
<dbReference type="SUPFAM" id="SSF51735">
    <property type="entry name" value="NAD(P)-binding Rossmann-fold domains"/>
    <property type="match status" value="1"/>
</dbReference>
<evidence type="ECO:0000256" key="3">
    <source>
        <dbReference type="RuleBase" id="RU000363"/>
    </source>
</evidence>
<comment type="caution">
    <text evidence="4">The sequence shown here is derived from an EMBL/GenBank/DDBJ whole genome shotgun (WGS) entry which is preliminary data.</text>
</comment>
<evidence type="ECO:0000313" key="5">
    <source>
        <dbReference type="Proteomes" id="UP001396898"/>
    </source>
</evidence>
<gene>
    <name evidence="4" type="ORF">PG991_015685</name>
</gene>
<protein>
    <submittedName>
        <fullName evidence="4">Short-chain dehydrogenase TIC 32</fullName>
    </submittedName>
</protein>
<evidence type="ECO:0000256" key="2">
    <source>
        <dbReference type="ARBA" id="ARBA00023002"/>
    </source>
</evidence>
<dbReference type="EMBL" id="JAQQWI010000022">
    <property type="protein sequence ID" value="KAK7996218.1"/>
    <property type="molecule type" value="Genomic_DNA"/>
</dbReference>
<accession>A0ABR1R2C2</accession>
<evidence type="ECO:0000313" key="4">
    <source>
        <dbReference type="EMBL" id="KAK7996218.1"/>
    </source>
</evidence>
<sequence>MSPFGFETPCEEVVKACGDRVKGRTFLITGTSAKGLGANAAVALSREAPAHILLVSRNQAKVNPVIAEIAATSPGVQVTFVPCELSDFASVRRAAAAILANAAVPRIDVVLNNAGVMAIKDFTLDPQGHELTLSSNHLGHFLLTNLLLPKILAAGPGARIVNVTSIGHRVGPFRFADPNFSDGVAYDCWSAYGQSKTANILFTVELARRLGPRGIASFAVHPGGILGTNLASHLTMDEFGCIEEISRRNNGRVTFTMDHAFKTISQGTAPLLAACLDPALEAHNGSFVKDCQVGQALEYATDPENAKKLWTLSEQLVGQVFDV</sequence>
<dbReference type="PANTHER" id="PTHR24320:SF283">
    <property type="entry name" value="RETINOL DEHYDROGENASE 11"/>
    <property type="match status" value="1"/>
</dbReference>
<dbReference type="Pfam" id="PF00106">
    <property type="entry name" value="adh_short"/>
    <property type="match status" value="1"/>
</dbReference>
<keyword evidence="5" id="KW-1185">Reference proteome</keyword>